<organism evidence="2 3">
    <name type="scientific">Strongylocentrotus purpuratus</name>
    <name type="common">Purple sea urchin</name>
    <dbReference type="NCBI Taxonomy" id="7668"/>
    <lineage>
        <taxon>Eukaryota</taxon>
        <taxon>Metazoa</taxon>
        <taxon>Echinodermata</taxon>
        <taxon>Eleutherozoa</taxon>
        <taxon>Echinozoa</taxon>
        <taxon>Echinoidea</taxon>
        <taxon>Euechinoidea</taxon>
        <taxon>Echinacea</taxon>
        <taxon>Camarodonta</taxon>
        <taxon>Echinidea</taxon>
        <taxon>Strongylocentrotidae</taxon>
        <taxon>Strongylocentrotus</taxon>
    </lineage>
</organism>
<name>A0A7M7PID3_STRPU</name>
<evidence type="ECO:0000256" key="1">
    <source>
        <dbReference type="SAM" id="MobiDB-lite"/>
    </source>
</evidence>
<feature type="compositionally biased region" description="Basic and acidic residues" evidence="1">
    <location>
        <begin position="554"/>
        <end position="576"/>
    </location>
</feature>
<feature type="region of interest" description="Disordered" evidence="1">
    <location>
        <begin position="629"/>
        <end position="663"/>
    </location>
</feature>
<feature type="compositionally biased region" description="Basic and acidic residues" evidence="1">
    <location>
        <begin position="129"/>
        <end position="165"/>
    </location>
</feature>
<feature type="compositionally biased region" description="Basic and acidic residues" evidence="1">
    <location>
        <begin position="225"/>
        <end position="251"/>
    </location>
</feature>
<evidence type="ECO:0000313" key="2">
    <source>
        <dbReference type="EnsemblMetazoa" id="XP_030852231"/>
    </source>
</evidence>
<dbReference type="RefSeq" id="XP_030852231.1">
    <property type="nucleotide sequence ID" value="XM_030996371.1"/>
</dbReference>
<evidence type="ECO:0000313" key="3">
    <source>
        <dbReference type="Proteomes" id="UP000007110"/>
    </source>
</evidence>
<dbReference type="EnsemblMetazoa" id="XM_030996371">
    <property type="protein sequence ID" value="XP_030852231"/>
    <property type="gene ID" value="LOC100890864"/>
</dbReference>
<feature type="region of interest" description="Disordered" evidence="1">
    <location>
        <begin position="300"/>
        <end position="336"/>
    </location>
</feature>
<feature type="compositionally biased region" description="Polar residues" evidence="1">
    <location>
        <begin position="1"/>
        <end position="26"/>
    </location>
</feature>
<keyword evidence="3" id="KW-1185">Reference proteome</keyword>
<feature type="region of interest" description="Disordered" evidence="1">
    <location>
        <begin position="477"/>
        <end position="576"/>
    </location>
</feature>
<dbReference type="OrthoDB" id="10069716at2759"/>
<proteinExistence type="predicted"/>
<feature type="compositionally biased region" description="Basic and acidic residues" evidence="1">
    <location>
        <begin position="519"/>
        <end position="530"/>
    </location>
</feature>
<sequence>MFPPRAQQNLSRNQPRTASSKPTKNLSKPRCEAWVPLNGWEQSDDEESDIFYLAIDAWAKRNLKIKADAPKGVPSSKIWEPFLCTTDQQCSGILDFEAFVNVSLGLHEDIEVEKEDCLQDEKTYVSKDEKTNVNKDEKTNVSKDEKTNVSKDKKTNVSKDEKTNVSKDLTNGSSQTSKADENKDARIGNKIDRVKIQAEQPKENCQSNKKGGDHVDQKGNYNSDKNGRDHLDKKVMFYKKKNDNSDKKEGVHLNTPTLILPDDDEVQQKDNGCSGNRYIVTHGPRAVESVDGDAINSEDILDGNARNGTAHSAPVARMHQREPLKKRVGSAKTKSAEDRLLRAALKNATKPKVNSKKVPLPANPVKISYAHSGNPHAGIFACEPPMGETLDSAETGDSERTPSESTTSETVKMTSVDHRLLIEEAIKESKKMEYMSKTAIVSIGDLLSTAPRLERRQGQHSNGRESMYAAIANEDDDTCSRESFGTWSSFPRQSEHIRSPSSSSLPPVPVTNRNPSPARDVHSSNSEGRKSGPRQAVNLNSAKIPVLSYRKGARRDSEENGEGVDTKQDKTTDLDDMRHIKYTERIMSALQETTVELDKGYTNRLLKSALARGQSRVHSAGYVRQVPQINDSTTHPAAKSGGKRDHQTAKRGPPAFRPQSFKTPLQRAVENAHKKMYGQHYYLFNNSGATGTDNTEDMRSGGDSAKGHRAHSANGETTNAYAWKENIESQQRHRRKAFLLFSKSIRYSMLLIFTMLSTNGRNIPQVVVIKSAQNSLFIRLSSDNGYIFAYKCAGNIM</sequence>
<dbReference type="Proteomes" id="UP000007110">
    <property type="component" value="Unassembled WGS sequence"/>
</dbReference>
<feature type="compositionally biased region" description="Basic and acidic residues" evidence="1">
    <location>
        <begin position="178"/>
        <end position="202"/>
    </location>
</feature>
<dbReference type="InParanoid" id="A0A7M7PID3"/>
<feature type="region of interest" description="Disordered" evidence="1">
    <location>
        <begin position="1"/>
        <end position="30"/>
    </location>
</feature>
<dbReference type="GeneID" id="100890864"/>
<accession>A0A7M7PID3</accession>
<dbReference type="KEGG" id="spu:100890864"/>
<protein>
    <submittedName>
        <fullName evidence="2">Uncharacterized protein</fullName>
    </submittedName>
</protein>
<feature type="compositionally biased region" description="Polar residues" evidence="1">
    <location>
        <begin position="166"/>
        <end position="177"/>
    </location>
</feature>
<feature type="compositionally biased region" description="Polar residues" evidence="1">
    <location>
        <begin position="481"/>
        <end position="492"/>
    </location>
</feature>
<dbReference type="AlphaFoldDB" id="A0A7M7PID3"/>
<feature type="region of interest" description="Disordered" evidence="1">
    <location>
        <begin position="129"/>
        <end position="266"/>
    </location>
</feature>
<feature type="region of interest" description="Disordered" evidence="1">
    <location>
        <begin position="387"/>
        <end position="411"/>
    </location>
</feature>
<feature type="region of interest" description="Disordered" evidence="1">
    <location>
        <begin position="688"/>
        <end position="717"/>
    </location>
</feature>
<reference evidence="3" key="1">
    <citation type="submission" date="2015-02" db="EMBL/GenBank/DDBJ databases">
        <title>Genome sequencing for Strongylocentrotus purpuratus.</title>
        <authorList>
            <person name="Murali S."/>
            <person name="Liu Y."/>
            <person name="Vee V."/>
            <person name="English A."/>
            <person name="Wang M."/>
            <person name="Skinner E."/>
            <person name="Han Y."/>
            <person name="Muzny D.M."/>
            <person name="Worley K.C."/>
            <person name="Gibbs R.A."/>
        </authorList>
    </citation>
    <scope>NUCLEOTIDE SEQUENCE</scope>
</reference>
<reference evidence="2" key="2">
    <citation type="submission" date="2021-01" db="UniProtKB">
        <authorList>
            <consortium name="EnsemblMetazoa"/>
        </authorList>
    </citation>
    <scope>IDENTIFICATION</scope>
</reference>